<dbReference type="Pfam" id="PF19054">
    <property type="entry name" value="DUF5753"/>
    <property type="match status" value="1"/>
</dbReference>
<dbReference type="SUPFAM" id="SSF47413">
    <property type="entry name" value="lambda repressor-like DNA-binding domains"/>
    <property type="match status" value="1"/>
</dbReference>
<organism evidence="2 3">
    <name type="scientific">Actinomadura parmotrematis</name>
    <dbReference type="NCBI Taxonomy" id="2864039"/>
    <lineage>
        <taxon>Bacteria</taxon>
        <taxon>Bacillati</taxon>
        <taxon>Actinomycetota</taxon>
        <taxon>Actinomycetes</taxon>
        <taxon>Streptosporangiales</taxon>
        <taxon>Thermomonosporaceae</taxon>
        <taxon>Actinomadura</taxon>
    </lineage>
</organism>
<name>A0ABS7FUH3_9ACTN</name>
<evidence type="ECO:0000313" key="2">
    <source>
        <dbReference type="EMBL" id="MBW8483237.1"/>
    </source>
</evidence>
<gene>
    <name evidence="2" type="ORF">K1Y72_12710</name>
</gene>
<protein>
    <submittedName>
        <fullName evidence="2">Helix-turn-helix domain-containing protein</fullName>
    </submittedName>
</protein>
<proteinExistence type="predicted"/>
<dbReference type="InterPro" id="IPR043917">
    <property type="entry name" value="DUF5753"/>
</dbReference>
<dbReference type="Proteomes" id="UP000774570">
    <property type="component" value="Unassembled WGS sequence"/>
</dbReference>
<dbReference type="Gene3D" id="1.10.260.40">
    <property type="entry name" value="lambda repressor-like DNA-binding domains"/>
    <property type="match status" value="1"/>
</dbReference>
<dbReference type="CDD" id="cd00093">
    <property type="entry name" value="HTH_XRE"/>
    <property type="match status" value="1"/>
</dbReference>
<dbReference type="InterPro" id="IPR001387">
    <property type="entry name" value="Cro/C1-type_HTH"/>
</dbReference>
<dbReference type="Pfam" id="PF13560">
    <property type="entry name" value="HTH_31"/>
    <property type="match status" value="1"/>
</dbReference>
<accession>A0ABS7FUH3</accession>
<evidence type="ECO:0000313" key="3">
    <source>
        <dbReference type="Proteomes" id="UP000774570"/>
    </source>
</evidence>
<dbReference type="InterPro" id="IPR010982">
    <property type="entry name" value="Lambda_DNA-bd_dom_sf"/>
</dbReference>
<dbReference type="PROSITE" id="PS50943">
    <property type="entry name" value="HTH_CROC1"/>
    <property type="match status" value="1"/>
</dbReference>
<reference evidence="2 3" key="1">
    <citation type="submission" date="2021-07" db="EMBL/GenBank/DDBJ databases">
        <title>Actinomadura sp. PM05-2 isolated from lichen.</title>
        <authorList>
            <person name="Somphong A."/>
            <person name="Phongsopitanun W."/>
            <person name="Tanasupawat S."/>
            <person name="Peongsungnone V."/>
        </authorList>
    </citation>
    <scope>NUCLEOTIDE SEQUENCE [LARGE SCALE GENOMIC DNA]</scope>
    <source>
        <strain evidence="2 3">PM05-2</strain>
    </source>
</reference>
<keyword evidence="3" id="KW-1185">Reference proteome</keyword>
<feature type="domain" description="HTH cro/C1-type" evidence="1">
    <location>
        <begin position="1"/>
        <end position="52"/>
    </location>
</feature>
<evidence type="ECO:0000259" key="1">
    <source>
        <dbReference type="PROSITE" id="PS50943"/>
    </source>
</evidence>
<dbReference type="EMBL" id="JAIBOA010000007">
    <property type="protein sequence ID" value="MBW8483237.1"/>
    <property type="molecule type" value="Genomic_DNA"/>
</dbReference>
<sequence>MREDAGLTQDAAARMLERAAASLSAYENGKTAVKPRDLEQILQRYGLPADSTEFKRLMALSRRKDAAPWMSRYREDEEPNDFGYAALEAEAVRRSAYEASLVPGLLQTPEYARAIYKVFQGVVPMAGGLDRGVELRMARQRRLSEDPKLEMSWLISEKALHLSLGGEAVMQHQWKHVLDVTEAPHLRLRVLPFKGGATPLMHGSFSILEFEEGMKIVAVFELHQAIFLDDEPVLCMYEAAFSQAEQIALSEIESRALIKRVVFGA</sequence>
<comment type="caution">
    <text evidence="2">The sequence shown here is derived from an EMBL/GenBank/DDBJ whole genome shotgun (WGS) entry which is preliminary data.</text>
</comment>